<organism evidence="2 3">
    <name type="scientific">Pseudonocardia eucalypti</name>
    <dbReference type="NCBI Taxonomy" id="648755"/>
    <lineage>
        <taxon>Bacteria</taxon>
        <taxon>Bacillati</taxon>
        <taxon>Actinomycetota</taxon>
        <taxon>Actinomycetes</taxon>
        <taxon>Pseudonocardiales</taxon>
        <taxon>Pseudonocardiaceae</taxon>
        <taxon>Pseudonocardia</taxon>
    </lineage>
</organism>
<accession>A0ABP9Q0Z7</accession>
<feature type="signal peptide" evidence="1">
    <location>
        <begin position="1"/>
        <end position="26"/>
    </location>
</feature>
<evidence type="ECO:0000256" key="1">
    <source>
        <dbReference type="SAM" id="SignalP"/>
    </source>
</evidence>
<sequence length="124" mass="13237">MTLNSLGVVVTTALMLLVAPGPYANADPSGHCGHNSEAPTYIGYTMEQGAEAPAQDKVPGHAVVGWPTEMTRNKGAHVVGPGGADQWKNEGGVQKYLVDGWPPTDYRLEWDSVCVDYIPPKPYA</sequence>
<evidence type="ECO:0008006" key="4">
    <source>
        <dbReference type="Google" id="ProtNLM"/>
    </source>
</evidence>
<proteinExistence type="predicted"/>
<gene>
    <name evidence="2" type="ORF">GCM10023321_25880</name>
</gene>
<feature type="chain" id="PRO_5047005908" description="Secreted protein" evidence="1">
    <location>
        <begin position="27"/>
        <end position="124"/>
    </location>
</feature>
<keyword evidence="3" id="KW-1185">Reference proteome</keyword>
<dbReference type="EMBL" id="BAABJP010000008">
    <property type="protein sequence ID" value="GAA5154301.1"/>
    <property type="molecule type" value="Genomic_DNA"/>
</dbReference>
<name>A0ABP9Q0Z7_9PSEU</name>
<reference evidence="3" key="1">
    <citation type="journal article" date="2019" name="Int. J. Syst. Evol. Microbiol.">
        <title>The Global Catalogue of Microorganisms (GCM) 10K type strain sequencing project: providing services to taxonomists for standard genome sequencing and annotation.</title>
        <authorList>
            <consortium name="The Broad Institute Genomics Platform"/>
            <consortium name="The Broad Institute Genome Sequencing Center for Infectious Disease"/>
            <person name="Wu L."/>
            <person name="Ma J."/>
        </authorList>
    </citation>
    <scope>NUCLEOTIDE SEQUENCE [LARGE SCALE GENOMIC DNA]</scope>
    <source>
        <strain evidence="3">JCM 18303</strain>
    </source>
</reference>
<evidence type="ECO:0000313" key="3">
    <source>
        <dbReference type="Proteomes" id="UP001428817"/>
    </source>
</evidence>
<evidence type="ECO:0000313" key="2">
    <source>
        <dbReference type="EMBL" id="GAA5154301.1"/>
    </source>
</evidence>
<protein>
    <recommendedName>
        <fullName evidence="4">Secreted protein</fullName>
    </recommendedName>
</protein>
<keyword evidence="1" id="KW-0732">Signal</keyword>
<dbReference type="Proteomes" id="UP001428817">
    <property type="component" value="Unassembled WGS sequence"/>
</dbReference>
<comment type="caution">
    <text evidence="2">The sequence shown here is derived from an EMBL/GenBank/DDBJ whole genome shotgun (WGS) entry which is preliminary data.</text>
</comment>